<dbReference type="InterPro" id="IPR036291">
    <property type="entry name" value="NAD(P)-bd_dom_sf"/>
</dbReference>
<organism evidence="6 7">
    <name type="scientific">Aquincola agrisoli</name>
    <dbReference type="NCBI Taxonomy" id="3119538"/>
    <lineage>
        <taxon>Bacteria</taxon>
        <taxon>Pseudomonadati</taxon>
        <taxon>Pseudomonadota</taxon>
        <taxon>Betaproteobacteria</taxon>
        <taxon>Burkholderiales</taxon>
        <taxon>Sphaerotilaceae</taxon>
        <taxon>Aquincola</taxon>
    </lineage>
</organism>
<feature type="domain" description="D-isomer specific 2-hydroxyacid dehydrogenase NAD-binding" evidence="5">
    <location>
        <begin position="117"/>
        <end position="293"/>
    </location>
</feature>
<evidence type="ECO:0000313" key="7">
    <source>
        <dbReference type="Proteomes" id="UP001336250"/>
    </source>
</evidence>
<dbReference type="CDD" id="cd05301">
    <property type="entry name" value="GDH"/>
    <property type="match status" value="1"/>
</dbReference>
<keyword evidence="7" id="KW-1185">Reference proteome</keyword>
<accession>A0AAW9QBW9</accession>
<dbReference type="AlphaFoldDB" id="A0AAW9QBW9"/>
<dbReference type="EC" id="1.1.1.-" evidence="6"/>
<dbReference type="InterPro" id="IPR050223">
    <property type="entry name" value="D-isomer_2-hydroxyacid_DH"/>
</dbReference>
<comment type="similarity">
    <text evidence="1 3">Belongs to the D-isomer specific 2-hydroxyacid dehydrogenase family.</text>
</comment>
<dbReference type="Proteomes" id="UP001336250">
    <property type="component" value="Unassembled WGS sequence"/>
</dbReference>
<sequence>MSTHSLHARPRLLATGVPTPDVLERAQREFDLKVWREGDAIGERLIDEAAGFDALLVMPGDKLDASMIQRLPASVKAIATHSVGFDHVDVSAATRRGIPVFNTPDVLTEAVADLAMFLVLAAARNTTGAEASLREGRWGRWAPSHYLGRSLNVMRLGIFGMGRIGQAVARRAAAFGMAIHYHNRSRLPAELERGGAFHETLEDLLPSSDVLCVCAPSTPALRHSLDARRLALLPRGAMVVNIARGELIDESALFEAVHAGQVGAVGIDVFQREPAIDRRWLALPHSTLLPHIGSATREVRSAMGMLALDGLRSHFTGTRASNLLNPAAYDVASSHAVS</sequence>
<evidence type="ECO:0000259" key="5">
    <source>
        <dbReference type="Pfam" id="PF02826"/>
    </source>
</evidence>
<dbReference type="Gene3D" id="3.40.50.720">
    <property type="entry name" value="NAD(P)-binding Rossmann-like Domain"/>
    <property type="match status" value="2"/>
</dbReference>
<gene>
    <name evidence="6" type="ORF">V4F39_21935</name>
</gene>
<dbReference type="GO" id="GO:0005829">
    <property type="term" value="C:cytosol"/>
    <property type="evidence" value="ECO:0007669"/>
    <property type="project" value="TreeGrafter"/>
</dbReference>
<evidence type="ECO:0000256" key="1">
    <source>
        <dbReference type="ARBA" id="ARBA00005854"/>
    </source>
</evidence>
<dbReference type="PROSITE" id="PS00671">
    <property type="entry name" value="D_2_HYDROXYACID_DH_3"/>
    <property type="match status" value="1"/>
</dbReference>
<dbReference type="RefSeq" id="WP_332292129.1">
    <property type="nucleotide sequence ID" value="NZ_JAZIBG010000048.1"/>
</dbReference>
<dbReference type="Pfam" id="PF02826">
    <property type="entry name" value="2-Hacid_dh_C"/>
    <property type="match status" value="1"/>
</dbReference>
<dbReference type="InterPro" id="IPR029752">
    <property type="entry name" value="D-isomer_DH_CS1"/>
</dbReference>
<evidence type="ECO:0000259" key="4">
    <source>
        <dbReference type="Pfam" id="PF00389"/>
    </source>
</evidence>
<protein>
    <submittedName>
        <fullName evidence="6">D-glycerate dehydrogenase</fullName>
        <ecNumber evidence="6">1.1.1.-</ecNumber>
    </submittedName>
</protein>
<dbReference type="Pfam" id="PF00389">
    <property type="entry name" value="2-Hacid_dh"/>
    <property type="match status" value="1"/>
</dbReference>
<evidence type="ECO:0000256" key="3">
    <source>
        <dbReference type="RuleBase" id="RU003719"/>
    </source>
</evidence>
<dbReference type="GO" id="GO:0051287">
    <property type="term" value="F:NAD binding"/>
    <property type="evidence" value="ECO:0007669"/>
    <property type="project" value="InterPro"/>
</dbReference>
<evidence type="ECO:0000313" key="6">
    <source>
        <dbReference type="EMBL" id="MEF7616591.1"/>
    </source>
</evidence>
<feature type="domain" description="D-isomer specific 2-hydroxyacid dehydrogenase catalytic" evidence="4">
    <location>
        <begin position="19"/>
        <end position="325"/>
    </location>
</feature>
<dbReference type="GO" id="GO:0016618">
    <property type="term" value="F:hydroxypyruvate reductase [NAD(P)H] activity"/>
    <property type="evidence" value="ECO:0007669"/>
    <property type="project" value="TreeGrafter"/>
</dbReference>
<keyword evidence="2 3" id="KW-0560">Oxidoreductase</keyword>
<dbReference type="SUPFAM" id="SSF51735">
    <property type="entry name" value="NAD(P)-binding Rossmann-fold domains"/>
    <property type="match status" value="1"/>
</dbReference>
<dbReference type="SUPFAM" id="SSF52283">
    <property type="entry name" value="Formate/glycerate dehydrogenase catalytic domain-like"/>
    <property type="match status" value="1"/>
</dbReference>
<dbReference type="PANTHER" id="PTHR10996">
    <property type="entry name" value="2-HYDROXYACID DEHYDROGENASE-RELATED"/>
    <property type="match status" value="1"/>
</dbReference>
<reference evidence="6 7" key="1">
    <citation type="submission" date="2024-02" db="EMBL/GenBank/DDBJ databases">
        <title>Genome sequence of Aquincola sp. MAHUQ-54.</title>
        <authorList>
            <person name="Huq M.A."/>
        </authorList>
    </citation>
    <scope>NUCLEOTIDE SEQUENCE [LARGE SCALE GENOMIC DNA]</scope>
    <source>
        <strain evidence="6 7">MAHUQ-54</strain>
    </source>
</reference>
<evidence type="ECO:0000256" key="2">
    <source>
        <dbReference type="ARBA" id="ARBA00023002"/>
    </source>
</evidence>
<dbReference type="GO" id="GO:0030267">
    <property type="term" value="F:glyoxylate reductase (NADPH) activity"/>
    <property type="evidence" value="ECO:0007669"/>
    <property type="project" value="TreeGrafter"/>
</dbReference>
<name>A0AAW9QBW9_9BURK</name>
<dbReference type="InterPro" id="IPR006140">
    <property type="entry name" value="D-isomer_DH_NAD-bd"/>
</dbReference>
<dbReference type="InterPro" id="IPR006139">
    <property type="entry name" value="D-isomer_2_OHA_DH_cat_dom"/>
</dbReference>
<dbReference type="PROSITE" id="PS00065">
    <property type="entry name" value="D_2_HYDROXYACID_DH_1"/>
    <property type="match status" value="1"/>
</dbReference>
<dbReference type="PANTHER" id="PTHR10996:SF283">
    <property type="entry name" value="GLYOXYLATE_HYDROXYPYRUVATE REDUCTASE B"/>
    <property type="match status" value="1"/>
</dbReference>
<comment type="caution">
    <text evidence="6">The sequence shown here is derived from an EMBL/GenBank/DDBJ whole genome shotgun (WGS) entry which is preliminary data.</text>
</comment>
<dbReference type="InterPro" id="IPR029753">
    <property type="entry name" value="D-isomer_DH_CS"/>
</dbReference>
<proteinExistence type="inferred from homology"/>
<dbReference type="EMBL" id="JAZIBG010000048">
    <property type="protein sequence ID" value="MEF7616591.1"/>
    <property type="molecule type" value="Genomic_DNA"/>
</dbReference>